<dbReference type="Gene3D" id="3.40.50.300">
    <property type="entry name" value="P-loop containing nucleotide triphosphate hydrolases"/>
    <property type="match status" value="1"/>
</dbReference>
<gene>
    <name evidence="6" type="ORF">DXG03_008820</name>
</gene>
<keyword evidence="7" id="KW-1185">Reference proteome</keyword>
<name>A0A9P7G7I3_9AGAR</name>
<dbReference type="Pfam" id="PF00176">
    <property type="entry name" value="SNF2-rel_dom"/>
    <property type="match status" value="1"/>
</dbReference>
<sequence>MASSSPPICPSCCASCLAVASRPFEAPEASNPYDLRNLLPAGTIILNLDSESDEIYCNHMHLEDGWHPFHASLFEQHLLVDKGLCKQIDFLIKNRFIAVTCWQDQFSTVILRVYLIPHDLANVQGKLRTRKETILGPARSSLRNLLPKVIQSQNSWDSGACPLDSSQHLLPNHADRRTLAEIYGDLKSPEAKITPGWETLTTRLLDFQDDLSGFDPLFLRLVSLDQQLFYLQPGTVEVLRERPTVAAGQSGILCEELGTGKTVMILALVMATIDQLSSPEESIVDDRPILTPLSFRHFPSSECLSARKRFIRWDDNLFPRGGSRVPSLVELLKHRRRTAPDTRVPDTTTPQGVKREARRAELAAQIEQTRLGELLKLNTPFYHHYQGDPTLAERSSRKSADPGPRVMYLTSATLIVVPPNLLSQWDREIYKHCEYPLRVLILRSGTPMPNAALLASDYDISDVSPLLQIRWKRLVIDEGHVSASLSTVLTPFTKLLSVERRWIVTGTPTTNLLGLSLGEKSSQEACKQAKDDMHSDDEDIATEVFYQSQESQDPSFPLSRRSSPPFNVDSQSSRVWTKYDREDLGKLGKMISHFLAVPQFIASPKLVSTHVIQPLIDPGGPRPGAIQVLNQVMEMIMIRHRIEDVEEDVVLPPVRQESILLDLDPFAVKSYNAMQAAIAINAVDSQRTDRDYMFHPANTEFLQTTVKNMSQLMFWSSDDNYFEVDHMIKNAPSQIRIATERNAPPEDMALLSESVKHITLAAQDPLWRAMQSHEDVPYRVMGISRNIFEAWTRTPQPEETYNRSQVGFMHSDRLLKMQDLIIHRPRIAEAAFIEEGENVVANDELLRRLYIESQKGKDWKGQKAKPHQDEINAVLKAEDAAKKARDPTTLKEMQKDLDNAMTRLNDHEGEEDQGHAELLAGSRPFEFHGGSILSTSLLGSVRLSSTASTKLNYIINEVAQYAADEKFLIFSESELSLAHVAEALELMHVKFLRFTTQVDARHREQMVLTFETSEKYRVFLMELKHGARGLNLISASRVIFCEPIWQADVESQAIKRAHRIGQSRAITVKTLAIRGTAEENMVSRRDTLKGSQEKIPKLLEEAGMRHFIANPKFINHAPERYSTVDMPLLTVRPLDDTVETQRVVVAPPLKRIRPADPVDAYDAPVPKKTRVVQFV</sequence>
<protein>
    <recommendedName>
        <fullName evidence="5">Helicase C-terminal domain-containing protein</fullName>
    </recommendedName>
</protein>
<dbReference type="AlphaFoldDB" id="A0A9P7G7I3"/>
<evidence type="ECO:0000313" key="6">
    <source>
        <dbReference type="EMBL" id="KAG5644225.1"/>
    </source>
</evidence>
<feature type="compositionally biased region" description="Low complexity" evidence="4">
    <location>
        <begin position="554"/>
        <end position="566"/>
    </location>
</feature>
<evidence type="ECO:0000259" key="5">
    <source>
        <dbReference type="PROSITE" id="PS51194"/>
    </source>
</evidence>
<accession>A0A9P7G7I3</accession>
<dbReference type="SUPFAM" id="SSF52540">
    <property type="entry name" value="P-loop containing nucleoside triphosphate hydrolases"/>
    <property type="match status" value="2"/>
</dbReference>
<organism evidence="6 7">
    <name type="scientific">Asterophora parasitica</name>
    <dbReference type="NCBI Taxonomy" id="117018"/>
    <lineage>
        <taxon>Eukaryota</taxon>
        <taxon>Fungi</taxon>
        <taxon>Dikarya</taxon>
        <taxon>Basidiomycota</taxon>
        <taxon>Agaricomycotina</taxon>
        <taxon>Agaricomycetes</taxon>
        <taxon>Agaricomycetidae</taxon>
        <taxon>Agaricales</taxon>
        <taxon>Tricholomatineae</taxon>
        <taxon>Lyophyllaceae</taxon>
        <taxon>Asterophora</taxon>
    </lineage>
</organism>
<dbReference type="Proteomes" id="UP000775547">
    <property type="component" value="Unassembled WGS sequence"/>
</dbReference>
<evidence type="ECO:0000256" key="2">
    <source>
        <dbReference type="ARBA" id="ARBA00022801"/>
    </source>
</evidence>
<evidence type="ECO:0000256" key="3">
    <source>
        <dbReference type="ARBA" id="ARBA00022840"/>
    </source>
</evidence>
<dbReference type="InterPro" id="IPR000330">
    <property type="entry name" value="SNF2_N"/>
</dbReference>
<dbReference type="EMBL" id="JABCKV010000078">
    <property type="protein sequence ID" value="KAG5644225.1"/>
    <property type="molecule type" value="Genomic_DNA"/>
</dbReference>
<keyword evidence="3" id="KW-0067">ATP-binding</keyword>
<dbReference type="CDD" id="cd18793">
    <property type="entry name" value="SF2_C_SNF"/>
    <property type="match status" value="1"/>
</dbReference>
<dbReference type="Pfam" id="PF00271">
    <property type="entry name" value="Helicase_C"/>
    <property type="match status" value="1"/>
</dbReference>
<keyword evidence="1" id="KW-0547">Nucleotide-binding</keyword>
<dbReference type="GO" id="GO:0006281">
    <property type="term" value="P:DNA repair"/>
    <property type="evidence" value="ECO:0007669"/>
    <property type="project" value="TreeGrafter"/>
</dbReference>
<dbReference type="PANTHER" id="PTHR45626">
    <property type="entry name" value="TRANSCRIPTION TERMINATION FACTOR 2-RELATED"/>
    <property type="match status" value="1"/>
</dbReference>
<dbReference type="PANTHER" id="PTHR45626:SF51">
    <property type="entry name" value="SNF2-RELATED DOMAIN-CONTAINING PROTEIN"/>
    <property type="match status" value="1"/>
</dbReference>
<reference evidence="6" key="2">
    <citation type="submission" date="2021-10" db="EMBL/GenBank/DDBJ databases">
        <title>Phylogenomics reveals ancestral predisposition of the termite-cultivated fungus Termitomyces towards a domesticated lifestyle.</title>
        <authorList>
            <person name="Auxier B."/>
            <person name="Grum-Grzhimaylo A."/>
            <person name="Cardenas M.E."/>
            <person name="Lodge J.D."/>
            <person name="Laessoe T."/>
            <person name="Pedersen O."/>
            <person name="Smith M.E."/>
            <person name="Kuyper T.W."/>
            <person name="Franco-Molano E.A."/>
            <person name="Baroni T.J."/>
            <person name="Aanen D.K."/>
        </authorList>
    </citation>
    <scope>NUCLEOTIDE SEQUENCE</scope>
    <source>
        <strain evidence="6">AP01</strain>
        <tissue evidence="6">Mycelium</tissue>
    </source>
</reference>
<reference evidence="6" key="1">
    <citation type="submission" date="2020-07" db="EMBL/GenBank/DDBJ databases">
        <authorList>
            <person name="Nieuwenhuis M."/>
            <person name="Van De Peppel L.J.J."/>
        </authorList>
    </citation>
    <scope>NUCLEOTIDE SEQUENCE</scope>
    <source>
        <strain evidence="6">AP01</strain>
        <tissue evidence="6">Mycelium</tissue>
    </source>
</reference>
<dbReference type="SMART" id="SM00487">
    <property type="entry name" value="DEXDc"/>
    <property type="match status" value="1"/>
</dbReference>
<feature type="region of interest" description="Disordered" evidence="4">
    <location>
        <begin position="549"/>
        <end position="570"/>
    </location>
</feature>
<evidence type="ECO:0000256" key="1">
    <source>
        <dbReference type="ARBA" id="ARBA00022741"/>
    </source>
</evidence>
<comment type="caution">
    <text evidence="6">The sequence shown here is derived from an EMBL/GenBank/DDBJ whole genome shotgun (WGS) entry which is preliminary data.</text>
</comment>
<dbReference type="InterPro" id="IPR049730">
    <property type="entry name" value="SNF2/RAD54-like_C"/>
</dbReference>
<dbReference type="GO" id="GO:0005524">
    <property type="term" value="F:ATP binding"/>
    <property type="evidence" value="ECO:0007669"/>
    <property type="project" value="UniProtKB-KW"/>
</dbReference>
<dbReference type="PROSITE" id="PS51194">
    <property type="entry name" value="HELICASE_CTER"/>
    <property type="match status" value="1"/>
</dbReference>
<dbReference type="InterPro" id="IPR014001">
    <property type="entry name" value="Helicase_ATP-bd"/>
</dbReference>
<keyword evidence="2" id="KW-0378">Hydrolase</keyword>
<dbReference type="GO" id="GO:0005634">
    <property type="term" value="C:nucleus"/>
    <property type="evidence" value="ECO:0007669"/>
    <property type="project" value="TreeGrafter"/>
</dbReference>
<feature type="domain" description="Helicase C-terminal" evidence="5">
    <location>
        <begin position="950"/>
        <end position="1103"/>
    </location>
</feature>
<evidence type="ECO:0000313" key="7">
    <source>
        <dbReference type="Proteomes" id="UP000775547"/>
    </source>
</evidence>
<dbReference type="OrthoDB" id="2801544at2759"/>
<dbReference type="InterPro" id="IPR001650">
    <property type="entry name" value="Helicase_C-like"/>
</dbReference>
<dbReference type="InterPro" id="IPR038718">
    <property type="entry name" value="SNF2-like_sf"/>
</dbReference>
<dbReference type="Gene3D" id="3.40.50.10810">
    <property type="entry name" value="Tandem AAA-ATPase domain"/>
    <property type="match status" value="1"/>
</dbReference>
<dbReference type="GO" id="GO:0008094">
    <property type="term" value="F:ATP-dependent activity, acting on DNA"/>
    <property type="evidence" value="ECO:0007669"/>
    <property type="project" value="TreeGrafter"/>
</dbReference>
<dbReference type="GO" id="GO:0016787">
    <property type="term" value="F:hydrolase activity"/>
    <property type="evidence" value="ECO:0007669"/>
    <property type="project" value="UniProtKB-KW"/>
</dbReference>
<dbReference type="SMART" id="SM00490">
    <property type="entry name" value="HELICc"/>
    <property type="match status" value="1"/>
</dbReference>
<dbReference type="InterPro" id="IPR027417">
    <property type="entry name" value="P-loop_NTPase"/>
</dbReference>
<dbReference type="InterPro" id="IPR050628">
    <property type="entry name" value="SNF2_RAD54_helicase_TF"/>
</dbReference>
<evidence type="ECO:0000256" key="4">
    <source>
        <dbReference type="SAM" id="MobiDB-lite"/>
    </source>
</evidence>
<proteinExistence type="predicted"/>